<evidence type="ECO:0000256" key="16">
    <source>
        <dbReference type="SAM" id="MobiDB-lite"/>
    </source>
</evidence>
<evidence type="ECO:0000256" key="3">
    <source>
        <dbReference type="ARBA" id="ARBA00022679"/>
    </source>
</evidence>
<feature type="region of interest" description="Disordered" evidence="16">
    <location>
        <begin position="51"/>
        <end position="74"/>
    </location>
</feature>
<dbReference type="GO" id="GO:0008296">
    <property type="term" value="F:3'-5'-DNA exonuclease activity"/>
    <property type="evidence" value="ECO:0007669"/>
    <property type="project" value="TreeGrafter"/>
</dbReference>
<dbReference type="InterPro" id="IPR017964">
    <property type="entry name" value="DNA-dir_DNA_pol_B_CS"/>
</dbReference>
<evidence type="ECO:0000259" key="17">
    <source>
        <dbReference type="Pfam" id="PF00136"/>
    </source>
</evidence>
<evidence type="ECO:0000313" key="22">
    <source>
        <dbReference type="Proteomes" id="UP000694701"/>
    </source>
</evidence>
<dbReference type="FunFam" id="3.30.420.10:FF:000351">
    <property type="entry name" value="DNA polymerase"/>
    <property type="match status" value="1"/>
</dbReference>
<dbReference type="Pfam" id="PF00136">
    <property type="entry name" value="DNA_pol_B"/>
    <property type="match status" value="1"/>
</dbReference>
<organism evidence="21 22">
    <name type="scientific">Cyprinus carpio</name>
    <name type="common">Common carp</name>
    <dbReference type="NCBI Taxonomy" id="7962"/>
    <lineage>
        <taxon>Eukaryota</taxon>
        <taxon>Metazoa</taxon>
        <taxon>Chordata</taxon>
        <taxon>Craniata</taxon>
        <taxon>Vertebrata</taxon>
        <taxon>Euteleostomi</taxon>
        <taxon>Actinopterygii</taxon>
        <taxon>Neopterygii</taxon>
        <taxon>Teleostei</taxon>
        <taxon>Ostariophysi</taxon>
        <taxon>Cypriniformes</taxon>
        <taxon>Cyprinidae</taxon>
        <taxon>Cyprininae</taxon>
        <taxon>Cyprinus</taxon>
    </lineage>
</organism>
<dbReference type="GO" id="GO:0046872">
    <property type="term" value="F:metal ion binding"/>
    <property type="evidence" value="ECO:0007669"/>
    <property type="project" value="UniProtKB-KW"/>
</dbReference>
<dbReference type="GO" id="GO:0045004">
    <property type="term" value="P:DNA replication proofreading"/>
    <property type="evidence" value="ECO:0007669"/>
    <property type="project" value="TreeGrafter"/>
</dbReference>
<dbReference type="FunFam" id="1.10.132.60:FF:000014">
    <property type="entry name" value="DNA polymerase"/>
    <property type="match status" value="1"/>
</dbReference>
<dbReference type="InterPro" id="IPR023211">
    <property type="entry name" value="DNA_pol_palm_dom_sf"/>
</dbReference>
<dbReference type="GO" id="GO:0006297">
    <property type="term" value="P:nucleotide-excision repair, DNA gap filling"/>
    <property type="evidence" value="ECO:0007669"/>
    <property type="project" value="TreeGrafter"/>
</dbReference>
<dbReference type="GO" id="GO:0006287">
    <property type="term" value="P:base-excision repair, gap-filling"/>
    <property type="evidence" value="ECO:0007669"/>
    <property type="project" value="TreeGrafter"/>
</dbReference>
<keyword evidence="6" id="KW-0540">Nuclease</keyword>
<dbReference type="InterPro" id="IPR006133">
    <property type="entry name" value="DNA-dir_DNA_pol_B_exonuc"/>
</dbReference>
<feature type="domain" description="DNA-directed DNA polymerase family B multifunctional" evidence="17">
    <location>
        <begin position="531"/>
        <end position="899"/>
    </location>
</feature>
<dbReference type="CDD" id="cd05533">
    <property type="entry name" value="POLBc_delta"/>
    <property type="match status" value="1"/>
</dbReference>
<feature type="domain" description="DNA polymerase delta/zeta catalytic subunit N-terminal" evidence="19">
    <location>
        <begin position="129"/>
        <end position="206"/>
    </location>
</feature>
<keyword evidence="13" id="KW-0539">Nucleus</keyword>
<evidence type="ECO:0000256" key="12">
    <source>
        <dbReference type="ARBA" id="ARBA00023125"/>
    </source>
</evidence>
<dbReference type="GO" id="GO:0000166">
    <property type="term" value="F:nucleotide binding"/>
    <property type="evidence" value="ECO:0007669"/>
    <property type="project" value="InterPro"/>
</dbReference>
<evidence type="ECO:0000259" key="20">
    <source>
        <dbReference type="Pfam" id="PF24065"/>
    </source>
</evidence>
<evidence type="ECO:0000256" key="8">
    <source>
        <dbReference type="ARBA" id="ARBA00022769"/>
    </source>
</evidence>
<dbReference type="Gene3D" id="3.30.420.10">
    <property type="entry name" value="Ribonuclease H-like superfamily/Ribonuclease H"/>
    <property type="match status" value="1"/>
</dbReference>
<dbReference type="GO" id="GO:0003677">
    <property type="term" value="F:DNA binding"/>
    <property type="evidence" value="ECO:0007669"/>
    <property type="project" value="UniProtKB-KW"/>
</dbReference>
<evidence type="ECO:0000256" key="10">
    <source>
        <dbReference type="ARBA" id="ARBA00022839"/>
    </source>
</evidence>
<dbReference type="Pfam" id="PF24055">
    <property type="entry name" value="POL3_N"/>
    <property type="match status" value="1"/>
</dbReference>
<keyword evidence="9" id="KW-0378">Hydrolase</keyword>
<keyword evidence="7" id="KW-0479">Metal-binding</keyword>
<evidence type="ECO:0000256" key="4">
    <source>
        <dbReference type="ARBA" id="ARBA00022695"/>
    </source>
</evidence>
<evidence type="ECO:0000256" key="14">
    <source>
        <dbReference type="ARBA" id="ARBA00049244"/>
    </source>
</evidence>
<dbReference type="InterPro" id="IPR006172">
    <property type="entry name" value="DNA-dir_DNA_pol_B"/>
</dbReference>
<evidence type="ECO:0000256" key="11">
    <source>
        <dbReference type="ARBA" id="ARBA00022932"/>
    </source>
</evidence>
<dbReference type="Pfam" id="PF24065">
    <property type="entry name" value="REV3_N"/>
    <property type="match status" value="1"/>
</dbReference>
<dbReference type="Gene3D" id="3.90.1600.10">
    <property type="entry name" value="Palm domain of DNA polymerase"/>
    <property type="match status" value="1"/>
</dbReference>
<dbReference type="InterPro" id="IPR043502">
    <property type="entry name" value="DNA/RNA_pol_sf"/>
</dbReference>
<dbReference type="InterPro" id="IPR012337">
    <property type="entry name" value="RNaseH-like_sf"/>
</dbReference>
<dbReference type="PROSITE" id="PS00116">
    <property type="entry name" value="DNA_POLYMERASE_B"/>
    <property type="match status" value="1"/>
</dbReference>
<dbReference type="SUPFAM" id="SSF56672">
    <property type="entry name" value="DNA/RNA polymerases"/>
    <property type="match status" value="1"/>
</dbReference>
<comment type="subcellular location">
    <subcellularLocation>
        <location evidence="1">Nucleus</location>
    </subcellularLocation>
</comment>
<keyword evidence="4 15" id="KW-0548">Nucleotidyltransferase</keyword>
<dbReference type="FunFam" id="1.10.287.690:FF:000001">
    <property type="entry name" value="DNA polymerase"/>
    <property type="match status" value="1"/>
</dbReference>
<dbReference type="InterPro" id="IPR036397">
    <property type="entry name" value="RNaseH_sf"/>
</dbReference>
<evidence type="ECO:0000256" key="13">
    <source>
        <dbReference type="ARBA" id="ARBA00023242"/>
    </source>
</evidence>
<gene>
    <name evidence="21" type="primary">LOC109113606</name>
</gene>
<evidence type="ECO:0000259" key="19">
    <source>
        <dbReference type="Pfam" id="PF24055"/>
    </source>
</evidence>
<evidence type="ECO:0000256" key="6">
    <source>
        <dbReference type="ARBA" id="ARBA00022722"/>
    </source>
</evidence>
<evidence type="ECO:0000256" key="2">
    <source>
        <dbReference type="ARBA" id="ARBA00005755"/>
    </source>
</evidence>
<dbReference type="PRINTS" id="PR00106">
    <property type="entry name" value="DNAPOLB"/>
</dbReference>
<dbReference type="InterPro" id="IPR050240">
    <property type="entry name" value="DNA_pol_type-B"/>
</dbReference>
<dbReference type="FunFam" id="2.40.50.730:FF:000005">
    <property type="entry name" value="DNA polymerase"/>
    <property type="match status" value="1"/>
</dbReference>
<evidence type="ECO:0000256" key="9">
    <source>
        <dbReference type="ARBA" id="ARBA00022801"/>
    </source>
</evidence>
<evidence type="ECO:0000259" key="18">
    <source>
        <dbReference type="Pfam" id="PF03104"/>
    </source>
</evidence>
<dbReference type="PANTHER" id="PTHR10322:SF23">
    <property type="entry name" value="DNA POLYMERASE DELTA CATALYTIC SUBUNIT"/>
    <property type="match status" value="1"/>
</dbReference>
<dbReference type="InterPro" id="IPR042087">
    <property type="entry name" value="DNA_pol_B_thumb"/>
</dbReference>
<comment type="catalytic activity">
    <reaction evidence="14 15">
        <text>DNA(n) + a 2'-deoxyribonucleoside 5'-triphosphate = DNA(n+1) + diphosphate</text>
        <dbReference type="Rhea" id="RHEA:22508"/>
        <dbReference type="Rhea" id="RHEA-COMP:17339"/>
        <dbReference type="Rhea" id="RHEA-COMP:17340"/>
        <dbReference type="ChEBI" id="CHEBI:33019"/>
        <dbReference type="ChEBI" id="CHEBI:61560"/>
        <dbReference type="ChEBI" id="CHEBI:173112"/>
        <dbReference type="EC" id="2.7.7.7"/>
    </reaction>
</comment>
<evidence type="ECO:0000313" key="21">
    <source>
        <dbReference type="Ensembl" id="ENSCCRP00020013970.1"/>
    </source>
</evidence>
<comment type="similarity">
    <text evidence="2 15">Belongs to the DNA polymerase type-B family.</text>
</comment>
<dbReference type="GO" id="GO:0003887">
    <property type="term" value="F:DNA-directed DNA polymerase activity"/>
    <property type="evidence" value="ECO:0007669"/>
    <property type="project" value="UniProtKB-KW"/>
</dbReference>
<dbReference type="Pfam" id="PF03104">
    <property type="entry name" value="DNA_pol_B_exo1"/>
    <property type="match status" value="1"/>
</dbReference>
<feature type="domain" description="DNA polymerase zeta catalytic subunit N-terminal" evidence="20">
    <location>
        <begin position="89"/>
        <end position="128"/>
    </location>
</feature>
<dbReference type="AlphaFoldDB" id="A0A8C2CQZ5"/>
<dbReference type="Ensembl" id="ENSCCRT00020015398.1">
    <property type="protein sequence ID" value="ENSCCRP00020013970.1"/>
    <property type="gene ID" value="ENSCCRG00020005836.1"/>
</dbReference>
<accession>A0A8C2CQZ5</accession>
<dbReference type="InterPro" id="IPR056435">
    <property type="entry name" value="DPOD/Z_N"/>
</dbReference>
<evidence type="ECO:0000256" key="5">
    <source>
        <dbReference type="ARBA" id="ARBA00022705"/>
    </source>
</evidence>
<evidence type="ECO:0000256" key="15">
    <source>
        <dbReference type="RuleBase" id="RU000442"/>
    </source>
</evidence>
<dbReference type="EC" id="2.7.7.7" evidence="15"/>
<evidence type="ECO:0000256" key="7">
    <source>
        <dbReference type="ARBA" id="ARBA00022723"/>
    </source>
</evidence>
<keyword evidence="11 15" id="KW-0239">DNA-directed DNA polymerase</keyword>
<keyword evidence="12 15" id="KW-0238">DNA-binding</keyword>
<reference evidence="21" key="1">
    <citation type="submission" date="2025-08" db="UniProtKB">
        <authorList>
            <consortium name="Ensembl"/>
        </authorList>
    </citation>
    <scope>IDENTIFICATION</scope>
</reference>
<feature type="region of interest" description="Disordered" evidence="16">
    <location>
        <begin position="1"/>
        <end position="33"/>
    </location>
</feature>
<name>A0A8C2CQZ5_CYPCA</name>
<sequence length="928" mass="104794">MDFKRRNGGPAMGGTSQAKKGKMNTEWEDSPSQFEEELALFDEMEMEAESGEGQAGDLFSADLNPRWKRPHAPPLQPNSDTLIFQQIDLDYYLGSAVAGMPGQVQGKVPIVRMFGVTDSGNSVCCHIHGFAPYFYVPAPNGFTSAHLAEFQRELNSAVLMDMRSNKDNIAVTVLAVDITRKESMYNYHGNKPHDFLRITMAMPRLIAPAKRLLEQGFKFANFATQSYQAYEANIDFEIRFMVDSDVVGCCWIELPKGKYRLREERSEGQTDSKYPGKVDVAWNDLVSHPAEGEWQRIAPLRVLSFDIECAGRKGVFPEPEIDPVIQIASMVQRQGEKEPFIRTVFTLQSCASIVGSQILCFTQEKQLLQSWAEFVRTVDPDIITGYNIQNFDLPYLLNRAATLKVNLFPYLGRVWGSKSVLKDSSFQSKQMGRRENKTVNMEGRVQFDLLQVLLRDYKLRSYTLNAVSFHFLQEQKEDVQHSIITDLQNGNEQTRRRLAVYCLKDAYLPLRLLQKLMCVINYMEMARVTGVPLTYLLSRGQQIKVVSQLLRQAMKQDLVMPVVRTEGGEDYTGATVIEPEKGYYSVPITTLDFSSLYPSIMMAHNLCYTTLLQKNQVEKLCLSPEDFIKTPTGDLFVKSSVRKGLLPEILENLLSARKRAKAELKKETDPFKKQVLDGRQLALKISANSVYGFTGAQVGKLPCLEISQSVTGFGRQMIEQTKQLVESTYTIANGYQADAKVIYGDTDSVMVKLGVATVQEAMNLGKQAADWVSSHFIPPIKLEFEKVYYPYLLINKKRYAGLYFSSNAEHHDKMDCKGIETVRRDNCPLVANLINTCLQNILIDRDPDGAVAHAKEVISDLLCNRIDISQLVITKELTRTAQEYAGKQAHVELAERCTHSTTWSSSCPNLYCASLNPYWARAKLRVCC</sequence>
<evidence type="ECO:0000256" key="1">
    <source>
        <dbReference type="ARBA" id="ARBA00004123"/>
    </source>
</evidence>
<dbReference type="FunFam" id="3.30.342.10:FF:000003">
    <property type="entry name" value="DNA polymerase"/>
    <property type="match status" value="1"/>
</dbReference>
<keyword evidence="8" id="KW-0228">DNA excision</keyword>
<dbReference type="CDD" id="cd05777">
    <property type="entry name" value="DNA_polB_delta_exo"/>
    <property type="match status" value="1"/>
</dbReference>
<dbReference type="Proteomes" id="UP000694701">
    <property type="component" value="Unplaced"/>
</dbReference>
<keyword evidence="10" id="KW-0269">Exonuclease</keyword>
<dbReference type="Gene3D" id="3.30.342.10">
    <property type="entry name" value="DNA Polymerase, chain B, domain 1"/>
    <property type="match status" value="1"/>
</dbReference>
<protein>
    <recommendedName>
        <fullName evidence="15">DNA polymerase</fullName>
        <ecNumber evidence="15">2.7.7.7</ecNumber>
    </recommendedName>
</protein>
<dbReference type="PANTHER" id="PTHR10322">
    <property type="entry name" value="DNA POLYMERASE CATALYTIC SUBUNIT"/>
    <property type="match status" value="1"/>
</dbReference>
<dbReference type="NCBIfam" id="TIGR00592">
    <property type="entry name" value="pol2"/>
    <property type="match status" value="1"/>
</dbReference>
<dbReference type="InterPro" id="IPR056447">
    <property type="entry name" value="REV3_N"/>
</dbReference>
<dbReference type="Gene3D" id="1.10.132.60">
    <property type="entry name" value="DNA polymerase family B, C-terminal domain"/>
    <property type="match status" value="1"/>
</dbReference>
<dbReference type="GO" id="GO:0043625">
    <property type="term" value="C:delta DNA polymerase complex"/>
    <property type="evidence" value="ECO:0007669"/>
    <property type="project" value="UniProtKB-ARBA"/>
</dbReference>
<feature type="domain" description="DNA-directed DNA polymerase family B exonuclease" evidence="18">
    <location>
        <begin position="228"/>
        <end position="467"/>
    </location>
</feature>
<dbReference type="SUPFAM" id="SSF53098">
    <property type="entry name" value="Ribonuclease H-like"/>
    <property type="match status" value="1"/>
</dbReference>
<dbReference type="InterPro" id="IPR006134">
    <property type="entry name" value="DNA-dir_DNA_pol_B_multi_dom"/>
</dbReference>
<proteinExistence type="inferred from homology"/>
<dbReference type="Gene3D" id="1.10.287.690">
    <property type="entry name" value="Helix hairpin bin"/>
    <property type="match status" value="1"/>
</dbReference>
<keyword evidence="5 15" id="KW-0235">DNA replication</keyword>
<dbReference type="SMART" id="SM00486">
    <property type="entry name" value="POLBc"/>
    <property type="match status" value="1"/>
</dbReference>
<keyword evidence="3 15" id="KW-0808">Transferase</keyword>